<dbReference type="InterPro" id="IPR002481">
    <property type="entry name" value="FUR"/>
</dbReference>
<keyword evidence="9" id="KW-0408">Iron</keyword>
<dbReference type="Gene3D" id="1.10.10.10">
    <property type="entry name" value="Winged helix-like DNA-binding domain superfamily/Winged helix DNA-binding domain"/>
    <property type="match status" value="1"/>
</dbReference>
<reference evidence="10 11" key="1">
    <citation type="journal article" date="2015" name="Genome Announc.">
        <title>Expanding the biotechnology potential of lactobacilli through comparative genomics of 213 strains and associated genera.</title>
        <authorList>
            <person name="Sun Z."/>
            <person name="Harris H.M."/>
            <person name="McCann A."/>
            <person name="Guo C."/>
            <person name="Argimon S."/>
            <person name="Zhang W."/>
            <person name="Yang X."/>
            <person name="Jeffery I.B."/>
            <person name="Cooney J.C."/>
            <person name="Kagawa T.F."/>
            <person name="Liu W."/>
            <person name="Song Y."/>
            <person name="Salvetti E."/>
            <person name="Wrobel A."/>
            <person name="Rasinkangas P."/>
            <person name="Parkhill J."/>
            <person name="Rea M.C."/>
            <person name="O'Sullivan O."/>
            <person name="Ritari J."/>
            <person name="Douillard F.P."/>
            <person name="Paul Ross R."/>
            <person name="Yang R."/>
            <person name="Briner A.E."/>
            <person name="Felis G.E."/>
            <person name="de Vos W.M."/>
            <person name="Barrangou R."/>
            <person name="Klaenhammer T.R."/>
            <person name="Caufield P.W."/>
            <person name="Cui Y."/>
            <person name="Zhang H."/>
            <person name="O'Toole P.W."/>
        </authorList>
    </citation>
    <scope>NUCLEOTIDE SEQUENCE [LARGE SCALE GENOMIC DNA]</scope>
    <source>
        <strain evidence="10 11">DSM 18630</strain>
    </source>
</reference>
<comment type="cofactor">
    <cofactor evidence="8">
        <name>Zn(2+)</name>
        <dbReference type="ChEBI" id="CHEBI:29105"/>
    </cofactor>
    <text evidence="8">Binds 1 zinc ion per subunit.</text>
</comment>
<dbReference type="PATRIC" id="fig|1423750.3.peg.1652"/>
<evidence type="ECO:0000256" key="1">
    <source>
        <dbReference type="ARBA" id="ARBA00007957"/>
    </source>
</evidence>
<evidence type="ECO:0000256" key="4">
    <source>
        <dbReference type="ARBA" id="ARBA00022833"/>
    </source>
</evidence>
<dbReference type="GO" id="GO:0045892">
    <property type="term" value="P:negative regulation of DNA-templated transcription"/>
    <property type="evidence" value="ECO:0007669"/>
    <property type="project" value="TreeGrafter"/>
</dbReference>
<dbReference type="GO" id="GO:1900376">
    <property type="term" value="P:regulation of secondary metabolite biosynthetic process"/>
    <property type="evidence" value="ECO:0007669"/>
    <property type="project" value="TreeGrafter"/>
</dbReference>
<gene>
    <name evidence="10" type="ORF">FC89_GL001609</name>
</gene>
<dbReference type="FunFam" id="1.10.10.10:FF:000051">
    <property type="entry name" value="Fur family transcriptional regulator"/>
    <property type="match status" value="1"/>
</dbReference>
<evidence type="ECO:0000256" key="5">
    <source>
        <dbReference type="ARBA" id="ARBA00023015"/>
    </source>
</evidence>
<evidence type="ECO:0000256" key="6">
    <source>
        <dbReference type="ARBA" id="ARBA00023125"/>
    </source>
</evidence>
<feature type="binding site" evidence="8">
    <location>
        <position position="146"/>
    </location>
    <ligand>
        <name>Zn(2+)</name>
        <dbReference type="ChEBI" id="CHEBI:29105"/>
    </ligand>
</feature>
<name>A0A0R1VS43_9LACO</name>
<proteinExistence type="inferred from homology"/>
<dbReference type="PANTHER" id="PTHR33202">
    <property type="entry name" value="ZINC UPTAKE REGULATION PROTEIN"/>
    <property type="match status" value="1"/>
</dbReference>
<keyword evidence="11" id="KW-1185">Reference proteome</keyword>
<dbReference type="Gene3D" id="3.30.1490.190">
    <property type="match status" value="1"/>
</dbReference>
<dbReference type="GO" id="GO:0000976">
    <property type="term" value="F:transcription cis-regulatory region binding"/>
    <property type="evidence" value="ECO:0007669"/>
    <property type="project" value="TreeGrafter"/>
</dbReference>
<dbReference type="Proteomes" id="UP000051451">
    <property type="component" value="Unassembled WGS sequence"/>
</dbReference>
<dbReference type="GO" id="GO:0008270">
    <property type="term" value="F:zinc ion binding"/>
    <property type="evidence" value="ECO:0007669"/>
    <property type="project" value="TreeGrafter"/>
</dbReference>
<dbReference type="InterPro" id="IPR043135">
    <property type="entry name" value="Fur_C"/>
</dbReference>
<dbReference type="STRING" id="1423750.FC89_GL001609"/>
<evidence type="ECO:0000256" key="3">
    <source>
        <dbReference type="ARBA" id="ARBA00022723"/>
    </source>
</evidence>
<protein>
    <submittedName>
        <fullName evidence="10">Ferric uptake regulation protein</fullName>
    </submittedName>
</protein>
<feature type="binding site" evidence="8">
    <location>
        <position position="109"/>
    </location>
    <ligand>
        <name>Zn(2+)</name>
        <dbReference type="ChEBI" id="CHEBI:29105"/>
    </ligand>
</feature>
<evidence type="ECO:0000256" key="9">
    <source>
        <dbReference type="PIRSR" id="PIRSR602481-2"/>
    </source>
</evidence>
<keyword evidence="5" id="KW-0805">Transcription regulation</keyword>
<keyword evidence="2" id="KW-0678">Repressor</keyword>
<feature type="binding site" evidence="8">
    <location>
        <position position="149"/>
    </location>
    <ligand>
        <name>Zn(2+)</name>
        <dbReference type="ChEBI" id="CHEBI:29105"/>
    </ligand>
</feature>
<dbReference type="GO" id="GO:0003700">
    <property type="term" value="F:DNA-binding transcription factor activity"/>
    <property type="evidence" value="ECO:0007669"/>
    <property type="project" value="InterPro"/>
</dbReference>
<feature type="binding site" evidence="8">
    <location>
        <position position="106"/>
    </location>
    <ligand>
        <name>Zn(2+)</name>
        <dbReference type="ChEBI" id="CHEBI:29105"/>
    </ligand>
</feature>
<dbReference type="CDD" id="cd07153">
    <property type="entry name" value="Fur_like"/>
    <property type="match status" value="1"/>
</dbReference>
<dbReference type="InterPro" id="IPR036388">
    <property type="entry name" value="WH-like_DNA-bd_sf"/>
</dbReference>
<dbReference type="SUPFAM" id="SSF46785">
    <property type="entry name" value="Winged helix' DNA-binding domain"/>
    <property type="match status" value="1"/>
</dbReference>
<dbReference type="Pfam" id="PF01475">
    <property type="entry name" value="FUR"/>
    <property type="match status" value="1"/>
</dbReference>
<evidence type="ECO:0000256" key="7">
    <source>
        <dbReference type="ARBA" id="ARBA00023163"/>
    </source>
</evidence>
<keyword evidence="7" id="KW-0804">Transcription</keyword>
<comment type="caution">
    <text evidence="10">The sequence shown here is derived from an EMBL/GenBank/DDBJ whole genome shotgun (WGS) entry which is preliminary data.</text>
</comment>
<keyword evidence="4 8" id="KW-0862">Zinc</keyword>
<accession>A0A0R1VS43</accession>
<comment type="cofactor">
    <cofactor evidence="9">
        <name>Mn(2+)</name>
        <dbReference type="ChEBI" id="CHEBI:29035"/>
    </cofactor>
    <cofactor evidence="9">
        <name>Fe(2+)</name>
        <dbReference type="ChEBI" id="CHEBI:29033"/>
    </cofactor>
    <text evidence="9">Binds 1 Mn(2+) or Fe(2+) ion per subunit.</text>
</comment>
<evidence type="ECO:0000256" key="2">
    <source>
        <dbReference type="ARBA" id="ARBA00022491"/>
    </source>
</evidence>
<dbReference type="InterPro" id="IPR036390">
    <property type="entry name" value="WH_DNA-bd_sf"/>
</dbReference>
<organism evidence="10 11">
    <name type="scientific">Liquorilactobacillus ghanensis DSM 18630</name>
    <dbReference type="NCBI Taxonomy" id="1423750"/>
    <lineage>
        <taxon>Bacteria</taxon>
        <taxon>Bacillati</taxon>
        <taxon>Bacillota</taxon>
        <taxon>Bacilli</taxon>
        <taxon>Lactobacillales</taxon>
        <taxon>Lactobacillaceae</taxon>
        <taxon>Liquorilactobacillus</taxon>
    </lineage>
</organism>
<keyword evidence="3 8" id="KW-0479">Metal-binding</keyword>
<keyword evidence="6" id="KW-0238">DNA-binding</keyword>
<dbReference type="PANTHER" id="PTHR33202:SF7">
    <property type="entry name" value="FERRIC UPTAKE REGULATION PROTEIN"/>
    <property type="match status" value="1"/>
</dbReference>
<comment type="similarity">
    <text evidence="1">Belongs to the Fur family.</text>
</comment>
<evidence type="ECO:0000313" key="11">
    <source>
        <dbReference type="Proteomes" id="UP000051451"/>
    </source>
</evidence>
<dbReference type="EMBL" id="AZGB01000001">
    <property type="protein sequence ID" value="KRM08271.1"/>
    <property type="molecule type" value="Genomic_DNA"/>
</dbReference>
<evidence type="ECO:0000256" key="8">
    <source>
        <dbReference type="PIRSR" id="PIRSR602481-1"/>
    </source>
</evidence>
<dbReference type="AlphaFoldDB" id="A0A0R1VS43"/>
<sequence>MIDLALQSEELSRIEKQLHQAGLKLTPQRRATVKTLLRLHESHLSAEELFAKVKEAEPDIGLATVYRTLEVLAELRIVNRVSFEDGITRYDLRTEDSGHFHHHLLCQVCGRVEEIHEDLLLDVEQKVEQDYGFKVADHRLTFLGICAKCRAKQHLQ</sequence>
<evidence type="ECO:0000313" key="10">
    <source>
        <dbReference type="EMBL" id="KRM08271.1"/>
    </source>
</evidence>
<feature type="binding site" evidence="9">
    <location>
        <position position="138"/>
    </location>
    <ligand>
        <name>Fe cation</name>
        <dbReference type="ChEBI" id="CHEBI:24875"/>
    </ligand>
</feature>